<reference evidence="2" key="4">
    <citation type="submission" date="2016-09" db="EMBL/GenBank/DDBJ databases">
        <authorList>
            <person name="Pfeiffer F."/>
        </authorList>
    </citation>
    <scope>NUCLEOTIDE SEQUENCE</scope>
    <source>
        <strain evidence="2">ATCC 43099</strain>
    </source>
</reference>
<dbReference type="SMART" id="SM00450">
    <property type="entry name" value="RHOD"/>
    <property type="match status" value="1"/>
</dbReference>
<reference evidence="3 5" key="3">
    <citation type="journal article" date="2014" name="PLoS Genet.">
        <title>Phylogenetically driven sequencing of extremely halophilic archaea reveals strategies for static and dynamic osmo-response.</title>
        <authorList>
            <person name="Becker E.A."/>
            <person name="Seitzer P.M."/>
            <person name="Tritt A."/>
            <person name="Larsen D."/>
            <person name="Krusor M."/>
            <person name="Yao A.I."/>
            <person name="Wu D."/>
            <person name="Madern D."/>
            <person name="Eisen J.A."/>
            <person name="Darling A.E."/>
            <person name="Facciotti M.T."/>
        </authorList>
    </citation>
    <scope>NUCLEOTIDE SEQUENCE [LARGE SCALE GENOMIC DNA]</scope>
    <source>
        <strain evidence="5">ATCC 43099 / DSM 3394 / CCM 3739 / CIP 104546 / IAM 13178 / JCM 8861 / NBRC 102185 / NCIMB 2190 / MS3</strain>
        <strain evidence="3">MS-3</strain>
    </source>
</reference>
<dbReference type="Proteomes" id="UP000011543">
    <property type="component" value="Unassembled WGS sequence"/>
</dbReference>
<dbReference type="EMBL" id="AOHS01000036">
    <property type="protein sequence ID" value="ELY29506.1"/>
    <property type="molecule type" value="Genomic_DNA"/>
</dbReference>
<accession>D3SVC4</accession>
<dbReference type="SUPFAM" id="SSF52821">
    <property type="entry name" value="Rhodanese/Cell cycle control phosphatase"/>
    <property type="match status" value="1"/>
</dbReference>
<dbReference type="OrthoDB" id="252224at2157"/>
<dbReference type="Pfam" id="PF00581">
    <property type="entry name" value="Rhodanese"/>
    <property type="match status" value="1"/>
</dbReference>
<dbReference type="eggNOG" id="arCOG02021">
    <property type="taxonomic scope" value="Archaea"/>
</dbReference>
<sequence length="244" mass="26499">MKRRTLLRATGGAVLGGSVGLAGCLDQFSDSESDNTDSHDFPPEYETETFNGQTVPFAPLEDVAEWWEDDEAYFVDTRTQPQYDEAHIEGAVFSPAPDGLESSDPVSDWGTDTRIVTYCVCPIAQAGQRAAVLLDNGYTDVYGLADGFNPWRENGHPVESNDGQASLSTYEIEGETDPADAGEYALAVHPDTGQREASRIDANGGYELSLHFVDVPDSSLLELRTPSYELEGTIEEFSSATVRA</sequence>
<dbReference type="STRING" id="547559.Nmag_1961"/>
<dbReference type="GeneID" id="8824803"/>
<protein>
    <submittedName>
        <fullName evidence="2 3">Rhodanese</fullName>
    </submittedName>
</protein>
<reference evidence="2 4" key="2">
    <citation type="journal article" date="2012" name="BMC Genomics">
        <title>A comparative genomics perspective on the genetic content of the alkaliphilic haloarchaeon Natrialba magadii ATCC 43099T.</title>
        <authorList>
            <person name="Siddaramappa S."/>
            <person name="Challacombe J.F."/>
            <person name="Decastro R.E."/>
            <person name="Pfeiffer F."/>
            <person name="Sastre D.E."/>
            <person name="Gimenez M.I."/>
            <person name="Paggi R.A."/>
            <person name="Detter J.C."/>
            <person name="Davenport K.W."/>
            <person name="Goodwin L.A."/>
            <person name="Kyrpides N."/>
            <person name="Tapia R."/>
            <person name="Pitluck S."/>
            <person name="Lucas S."/>
            <person name="Woyke T."/>
            <person name="Maupin-Furlow J.A."/>
        </authorList>
    </citation>
    <scope>NUCLEOTIDE SEQUENCE [LARGE SCALE GENOMIC DNA]</scope>
    <source>
        <strain evidence="2">ATCC 43099</strain>
        <strain evidence="4">ATCC 43099 / DSM 3394 / CCM 3739 / CIP 104546 / IAM 13178 / JCM 8861 / NBRC 102185 / NCIMB 2190 / MS3</strain>
    </source>
</reference>
<organism evidence="2 4">
    <name type="scientific">Natrialba magadii (strain ATCC 43099 / DSM 3394 / CCM 3739 / CIP 104546 / IAM 13178 / JCM 8861 / NBRC 102185 / NCIMB 2190 / MS3)</name>
    <name type="common">Natronobacterium magadii</name>
    <dbReference type="NCBI Taxonomy" id="547559"/>
    <lineage>
        <taxon>Archaea</taxon>
        <taxon>Methanobacteriati</taxon>
        <taxon>Methanobacteriota</taxon>
        <taxon>Stenosarchaea group</taxon>
        <taxon>Halobacteria</taxon>
        <taxon>Halobacteriales</taxon>
        <taxon>Natrialbaceae</taxon>
        <taxon>Natrialba</taxon>
    </lineage>
</organism>
<evidence type="ECO:0000313" key="2">
    <source>
        <dbReference type="EMBL" id="ADD05532.1"/>
    </source>
</evidence>
<dbReference type="Gene3D" id="3.40.250.10">
    <property type="entry name" value="Rhodanese-like domain"/>
    <property type="match status" value="1"/>
</dbReference>
<gene>
    <name evidence="2" type="ordered locus">Nmag_1961</name>
    <name evidence="3" type="ORF">C500_10593</name>
</gene>
<dbReference type="PaxDb" id="547559-Nmag_1961"/>
<feature type="domain" description="Rhodanese" evidence="1">
    <location>
        <begin position="68"/>
        <end position="160"/>
    </location>
</feature>
<dbReference type="HOGENOM" id="CLU_1113899_0_0_2"/>
<dbReference type="AlphaFoldDB" id="D3SVC4"/>
<dbReference type="EMBL" id="CP001932">
    <property type="protein sequence ID" value="ADD05532.1"/>
    <property type="molecule type" value="Genomic_DNA"/>
</dbReference>
<reference evidence="4" key="1">
    <citation type="submission" date="2010-02" db="EMBL/GenBank/DDBJ databases">
        <title>Complete sequence of chromosome of Natrialba magadii ATCC 43099.</title>
        <authorList>
            <consortium name="US DOE Joint Genome Institute"/>
            <person name="Lucas S."/>
            <person name="Copeland A."/>
            <person name="Lapidus A."/>
            <person name="Cheng J.-F."/>
            <person name="Bruce D."/>
            <person name="Goodwin L."/>
            <person name="Pitluck S."/>
            <person name="Davenport K."/>
            <person name="Saunders E."/>
            <person name="Detter J.C."/>
            <person name="Han C."/>
            <person name="Tapia R."/>
            <person name="Land M."/>
            <person name="Hauser L."/>
            <person name="Kyrpides N."/>
            <person name="Mikhailova N."/>
            <person name="De Castro R.E."/>
            <person name="Maupin-Furlow J.A."/>
            <person name="Woyke T."/>
        </authorList>
    </citation>
    <scope>NUCLEOTIDE SEQUENCE [LARGE SCALE GENOMIC DNA]</scope>
    <source>
        <strain evidence="4">ATCC 43099 / DSM 3394 / CCM 3739 / CIP 104546 / IAM 13178 / JCM 8861 / NBRC 102185 / NCIMB 2190 / MS3</strain>
    </source>
</reference>
<dbReference type="Proteomes" id="UP000001879">
    <property type="component" value="Chromosome"/>
</dbReference>
<dbReference type="KEGG" id="nmg:Nmag_1961"/>
<evidence type="ECO:0000313" key="4">
    <source>
        <dbReference type="Proteomes" id="UP000001879"/>
    </source>
</evidence>
<evidence type="ECO:0000313" key="5">
    <source>
        <dbReference type="Proteomes" id="UP000011543"/>
    </source>
</evidence>
<dbReference type="InterPro" id="IPR001763">
    <property type="entry name" value="Rhodanese-like_dom"/>
</dbReference>
<dbReference type="InterPro" id="IPR036873">
    <property type="entry name" value="Rhodanese-like_dom_sf"/>
</dbReference>
<keyword evidence="4" id="KW-1185">Reference proteome</keyword>
<proteinExistence type="predicted"/>
<dbReference type="CDD" id="cd00158">
    <property type="entry name" value="RHOD"/>
    <property type="match status" value="1"/>
</dbReference>
<dbReference type="PROSITE" id="PS50206">
    <property type="entry name" value="RHODANESE_3"/>
    <property type="match status" value="1"/>
</dbReference>
<evidence type="ECO:0000259" key="1">
    <source>
        <dbReference type="PROSITE" id="PS50206"/>
    </source>
</evidence>
<dbReference type="RefSeq" id="WP_004267491.1">
    <property type="nucleotide sequence ID" value="NC_013922.1"/>
</dbReference>
<name>D3SVC4_NATMM</name>
<dbReference type="PATRIC" id="fig|547559.17.peg.2094"/>
<evidence type="ECO:0000313" key="3">
    <source>
        <dbReference type="EMBL" id="ELY29506.1"/>
    </source>
</evidence>
<dbReference type="PROSITE" id="PS51257">
    <property type="entry name" value="PROKAR_LIPOPROTEIN"/>
    <property type="match status" value="1"/>
</dbReference>